<feature type="compositionally biased region" description="Basic and acidic residues" evidence="1">
    <location>
        <begin position="189"/>
        <end position="206"/>
    </location>
</feature>
<feature type="compositionally biased region" description="Polar residues" evidence="1">
    <location>
        <begin position="519"/>
        <end position="534"/>
    </location>
</feature>
<feature type="compositionally biased region" description="Polar residues" evidence="1">
    <location>
        <begin position="309"/>
        <end position="318"/>
    </location>
</feature>
<feature type="compositionally biased region" description="Polar residues" evidence="1">
    <location>
        <begin position="52"/>
        <end position="69"/>
    </location>
</feature>
<evidence type="ECO:0008006" key="4">
    <source>
        <dbReference type="Google" id="ProtNLM"/>
    </source>
</evidence>
<sequence>MAKRSDFAQKLLDDLRVRKEKMGAPQSSNRWNSMAVDAYACSEQNHRGRADVSTNGPETSGYMVSSQRKNQITLLDEEDNAVKMAEEKQIDLPNFSFDKGSRHARKNQEVGRPGFEQKVTAALTYTTEGSGLNREKQGKITSSTSVSQRQSVSYTAGVKNPSTEQKESKPEKERIPIVIAKLMGLNELPKNENLKHTTEEDLSSKSKRERHVIEQTTNESSKISGVKTKDPLMQNMTLVSQAEKRMLANNISLGAVVHDPEEFKPVAILGNATIKSDKHQKPSQTFKQDKPVMQAKPGFKEIRIPVEKQNGNNVLPRNQQHKPPYDVELQQQSMALKSESPKEKRRQETKERQIPQPKLVAKKQRRSEMISRRKSKGAVDLQKKQTLAEQTRVNKKIAREAAATVQSTRVPNGKYHENLVRSKSSADLNFNKKDFSPNSLDPQQAKENFGTLPIMEERSVHAPPPLQKAKSRRVNKSEMPRRINEVATRRSHEKRGSHNATEKVRASRLKQAEPHIVKSNKSTASVQPLDSGQNQHKEAELEAPTLYDPNEVESRRLEKSQTLLPKESYDQQDQAPAFGDDECITASITVNGNRDICYAEVLEHHKTLNLRKQEPTEIENHLKQVVIKSHHFLNTAEALFKLDIPFSILHDSGRDFNPDVDSKLTLDCAYEVMKRKGIRHELNVHPKCEKISISFVKIRSLNELVRQLHKDFETLKFYGRKGKYECEAEAYLPKMLESDMHSWEPELNCMWDMGWDKTMFAVVEVDEVVKDLERLVLGGLVDELTRDLFRTGFSAIH</sequence>
<dbReference type="Proteomes" id="UP000315295">
    <property type="component" value="Unassembled WGS sequence"/>
</dbReference>
<feature type="region of interest" description="Disordered" evidence="1">
    <location>
        <begin position="126"/>
        <end position="174"/>
    </location>
</feature>
<proteinExistence type="predicted"/>
<keyword evidence="3" id="KW-1185">Reference proteome</keyword>
<feature type="region of interest" description="Disordered" evidence="1">
    <location>
        <begin position="45"/>
        <end position="69"/>
    </location>
</feature>
<feature type="region of interest" description="Disordered" evidence="1">
    <location>
        <begin position="275"/>
        <end position="387"/>
    </location>
</feature>
<dbReference type="EMBL" id="VIEB01001422">
    <property type="protein sequence ID" value="TQD72308.1"/>
    <property type="molecule type" value="Genomic_DNA"/>
</dbReference>
<reference evidence="2 3" key="1">
    <citation type="journal article" date="2019" name="G3 (Bethesda)">
        <title>Sequencing of a Wild Apple (Malus baccata) Genome Unravels the Differences Between Cultivated and Wild Apple Species Regarding Disease Resistance and Cold Tolerance.</title>
        <authorList>
            <person name="Chen X."/>
        </authorList>
    </citation>
    <scope>NUCLEOTIDE SEQUENCE [LARGE SCALE GENOMIC DNA]</scope>
    <source>
        <strain evidence="3">cv. Shandingzi</strain>
        <tissue evidence="2">Leaves</tissue>
    </source>
</reference>
<organism evidence="2 3">
    <name type="scientific">Malus baccata</name>
    <name type="common">Siberian crab apple</name>
    <name type="synonym">Pyrus baccata</name>
    <dbReference type="NCBI Taxonomy" id="106549"/>
    <lineage>
        <taxon>Eukaryota</taxon>
        <taxon>Viridiplantae</taxon>
        <taxon>Streptophyta</taxon>
        <taxon>Embryophyta</taxon>
        <taxon>Tracheophyta</taxon>
        <taxon>Spermatophyta</taxon>
        <taxon>Magnoliopsida</taxon>
        <taxon>eudicotyledons</taxon>
        <taxon>Gunneridae</taxon>
        <taxon>Pentapetalae</taxon>
        <taxon>rosids</taxon>
        <taxon>fabids</taxon>
        <taxon>Rosales</taxon>
        <taxon>Rosaceae</taxon>
        <taxon>Amygdaloideae</taxon>
        <taxon>Maleae</taxon>
        <taxon>Malus</taxon>
    </lineage>
</organism>
<feature type="compositionally biased region" description="Basic and acidic residues" evidence="1">
    <location>
        <begin position="164"/>
        <end position="174"/>
    </location>
</feature>
<name>A0A540KDJ8_MALBA</name>
<gene>
    <name evidence="2" type="ORF">C1H46_042154</name>
</gene>
<evidence type="ECO:0000256" key="1">
    <source>
        <dbReference type="SAM" id="MobiDB-lite"/>
    </source>
</evidence>
<accession>A0A540KDJ8</accession>
<feature type="compositionally biased region" description="Low complexity" evidence="1">
    <location>
        <begin position="141"/>
        <end position="153"/>
    </location>
</feature>
<feature type="region of interest" description="Disordered" evidence="1">
    <location>
        <begin position="461"/>
        <end position="575"/>
    </location>
</feature>
<dbReference type="AlphaFoldDB" id="A0A540KDJ8"/>
<feature type="compositionally biased region" description="Basic and acidic residues" evidence="1">
    <location>
        <begin position="475"/>
        <end position="516"/>
    </location>
</feature>
<protein>
    <recommendedName>
        <fullName evidence="4">DUF3741 domain-containing protein</fullName>
    </recommendedName>
</protein>
<feature type="compositionally biased region" description="Basic and acidic residues" evidence="1">
    <location>
        <begin position="339"/>
        <end position="353"/>
    </location>
</feature>
<dbReference type="PANTHER" id="PTHR34282">
    <property type="entry name" value="OS01G0228800 PROTEIN-RELATED"/>
    <property type="match status" value="1"/>
</dbReference>
<feature type="compositionally biased region" description="Polar residues" evidence="1">
    <location>
        <begin position="214"/>
        <end position="223"/>
    </location>
</feature>
<evidence type="ECO:0000313" key="3">
    <source>
        <dbReference type="Proteomes" id="UP000315295"/>
    </source>
</evidence>
<feature type="region of interest" description="Disordered" evidence="1">
    <location>
        <begin position="189"/>
        <end position="224"/>
    </location>
</feature>
<dbReference type="PANTHER" id="PTHR34282:SF1">
    <property type="entry name" value="DUF3741 DOMAIN-CONTAINING PROTEIN"/>
    <property type="match status" value="1"/>
</dbReference>
<comment type="caution">
    <text evidence="2">The sequence shown here is derived from an EMBL/GenBank/DDBJ whole genome shotgun (WGS) entry which is preliminary data.</text>
</comment>
<evidence type="ECO:0000313" key="2">
    <source>
        <dbReference type="EMBL" id="TQD72308.1"/>
    </source>
</evidence>
<dbReference type="STRING" id="106549.A0A540KDJ8"/>